<gene>
    <name evidence="2" type="ORF">FQN05_03570</name>
</gene>
<keyword evidence="1" id="KW-0472">Membrane</keyword>
<dbReference type="EMBL" id="VMTX01000004">
    <property type="protein sequence ID" value="TVU85176.1"/>
    <property type="molecule type" value="Genomic_DNA"/>
</dbReference>
<keyword evidence="1" id="KW-1133">Transmembrane helix</keyword>
<evidence type="ECO:0000256" key="1">
    <source>
        <dbReference type="SAM" id="Phobius"/>
    </source>
</evidence>
<proteinExistence type="predicted"/>
<dbReference type="AlphaFoldDB" id="A0A558IUU1"/>
<evidence type="ECO:0000313" key="2">
    <source>
        <dbReference type="EMBL" id="TVU85176.1"/>
    </source>
</evidence>
<sequence length="103" mass="11597">MNSSRSEQRVDEFDVTGVRMMFENSIVCQCTFLLVDFYHFGCDTPYAYRGWCMPDGAFPLSGVIVNNIKLFGRIDLNLLTLPASFCAPSGWGLVGFFLYVIFG</sequence>
<comment type="caution">
    <text evidence="2">The sequence shown here is derived from an EMBL/GenBank/DDBJ whole genome shotgun (WGS) entry which is preliminary data.</text>
</comment>
<dbReference type="Proteomes" id="UP000320648">
    <property type="component" value="Unassembled WGS sequence"/>
</dbReference>
<accession>A0A558IUU1</accession>
<feature type="transmembrane region" description="Helical" evidence="1">
    <location>
        <begin position="78"/>
        <end position="102"/>
    </location>
</feature>
<keyword evidence="1" id="KW-0812">Transmembrane</keyword>
<organism evidence="2 3">
    <name type="scientific">Corynebacterium aurimucosum</name>
    <dbReference type="NCBI Taxonomy" id="169292"/>
    <lineage>
        <taxon>Bacteria</taxon>
        <taxon>Bacillati</taxon>
        <taxon>Actinomycetota</taxon>
        <taxon>Actinomycetes</taxon>
        <taxon>Mycobacteriales</taxon>
        <taxon>Corynebacteriaceae</taxon>
        <taxon>Corynebacterium</taxon>
    </lineage>
</organism>
<reference evidence="2 3" key="1">
    <citation type="submission" date="2019-07" db="EMBL/GenBank/DDBJ databases">
        <title>Draft genome of C. aurimucosum strain 15-4290.</title>
        <authorList>
            <person name="Pacheco L.G.C."/>
            <person name="Aguiar E.R.G.R."/>
            <person name="Navas J."/>
            <person name="Santos C.S."/>
            <person name="Rocha D.J.P.G."/>
        </authorList>
    </citation>
    <scope>NUCLEOTIDE SEQUENCE [LARGE SCALE GENOMIC DNA]</scope>
    <source>
        <strain evidence="2 3">15-4290</strain>
    </source>
</reference>
<dbReference type="RefSeq" id="WP_158381240.1">
    <property type="nucleotide sequence ID" value="NZ_VMTX01000004.1"/>
</dbReference>
<evidence type="ECO:0000313" key="3">
    <source>
        <dbReference type="Proteomes" id="UP000320648"/>
    </source>
</evidence>
<name>A0A558IUU1_9CORY</name>
<protein>
    <submittedName>
        <fullName evidence="2">Uncharacterized protein</fullName>
    </submittedName>
</protein>